<sequence>MVESYKKKEGSFYKKVKVKQYISSFYNVFSPSFPIFNDKFCKLHNKRMAFRKMKELFFQKTLLDEVNK</sequence>
<dbReference type="Proteomes" id="UP000278775">
    <property type="component" value="Unassembled WGS sequence"/>
</dbReference>
<comment type="caution">
    <text evidence="1">The sequence shown here is derived from an EMBL/GenBank/DDBJ whole genome shotgun (WGS) entry which is preliminary data.</text>
</comment>
<proteinExistence type="predicted"/>
<reference evidence="1 2" key="1">
    <citation type="submission" date="2018-08" db="EMBL/GenBank/DDBJ databases">
        <title>Chryseobacterium nematophagum: a novel matrix digesting pathogen of nematodes.</title>
        <authorList>
            <person name="Page A."/>
            <person name="Roberts M."/>
            <person name="Felix M.-A."/>
            <person name="Weir W."/>
        </authorList>
    </citation>
    <scope>NUCLEOTIDE SEQUENCE [LARGE SCALE GENOMIC DNA]</scope>
    <source>
        <strain evidence="1 2">JUb129</strain>
    </source>
</reference>
<gene>
    <name evidence="1" type="ORF">D1631_02895</name>
</gene>
<accession>A0A3M7TBS0</accession>
<dbReference type="AlphaFoldDB" id="A0A3M7TBS0"/>
<protein>
    <submittedName>
        <fullName evidence="1">Uncharacterized protein</fullName>
    </submittedName>
</protein>
<evidence type="ECO:0000313" key="2">
    <source>
        <dbReference type="Proteomes" id="UP000278775"/>
    </source>
</evidence>
<organism evidence="1 2">
    <name type="scientific">Chryseobacterium nematophagum</name>
    <dbReference type="NCBI Taxonomy" id="2305228"/>
    <lineage>
        <taxon>Bacteria</taxon>
        <taxon>Pseudomonadati</taxon>
        <taxon>Bacteroidota</taxon>
        <taxon>Flavobacteriia</taxon>
        <taxon>Flavobacteriales</taxon>
        <taxon>Weeksellaceae</taxon>
        <taxon>Chryseobacterium group</taxon>
        <taxon>Chryseobacterium</taxon>
    </lineage>
</organism>
<evidence type="ECO:0000313" key="1">
    <source>
        <dbReference type="EMBL" id="RNA60953.1"/>
    </source>
</evidence>
<dbReference type="EMBL" id="QWIU01000002">
    <property type="protein sequence ID" value="RNA60953.1"/>
    <property type="molecule type" value="Genomic_DNA"/>
</dbReference>
<name>A0A3M7TBS0_9FLAO</name>